<dbReference type="PROSITE" id="PS50995">
    <property type="entry name" value="HTH_MARR_2"/>
    <property type="match status" value="1"/>
</dbReference>
<protein>
    <submittedName>
        <fullName evidence="5">MarR family transcriptional regulator</fullName>
    </submittedName>
</protein>
<evidence type="ECO:0000259" key="4">
    <source>
        <dbReference type="PROSITE" id="PS50995"/>
    </source>
</evidence>
<keyword evidence="2" id="KW-0238">DNA-binding</keyword>
<evidence type="ECO:0000256" key="3">
    <source>
        <dbReference type="ARBA" id="ARBA00023163"/>
    </source>
</evidence>
<dbReference type="PANTHER" id="PTHR42756">
    <property type="entry name" value="TRANSCRIPTIONAL REGULATOR, MARR"/>
    <property type="match status" value="1"/>
</dbReference>
<dbReference type="Pfam" id="PF12802">
    <property type="entry name" value="MarR_2"/>
    <property type="match status" value="1"/>
</dbReference>
<feature type="domain" description="HTH marR-type" evidence="4">
    <location>
        <begin position="28"/>
        <end position="164"/>
    </location>
</feature>
<dbReference type="InterPro" id="IPR036388">
    <property type="entry name" value="WH-like_DNA-bd_sf"/>
</dbReference>
<dbReference type="EMBL" id="RCNT01000007">
    <property type="protein sequence ID" value="RMA41441.1"/>
    <property type="molecule type" value="Genomic_DNA"/>
</dbReference>
<dbReference type="OrthoDB" id="8114524at2"/>
<dbReference type="InterPro" id="IPR000835">
    <property type="entry name" value="HTH_MarR-typ"/>
</dbReference>
<proteinExistence type="predicted"/>
<dbReference type="SUPFAM" id="SSF46785">
    <property type="entry name" value="Winged helix' DNA-binding domain"/>
    <property type="match status" value="1"/>
</dbReference>
<dbReference type="AlphaFoldDB" id="A0A3L9XXV3"/>
<dbReference type="Gene3D" id="1.10.10.10">
    <property type="entry name" value="Winged helix-like DNA-binding domain superfamily/Winged helix DNA-binding domain"/>
    <property type="match status" value="1"/>
</dbReference>
<dbReference type="PRINTS" id="PR00598">
    <property type="entry name" value="HTHMARR"/>
</dbReference>
<evidence type="ECO:0000256" key="2">
    <source>
        <dbReference type="ARBA" id="ARBA00023125"/>
    </source>
</evidence>
<dbReference type="GO" id="GO:0003700">
    <property type="term" value="F:DNA-binding transcription factor activity"/>
    <property type="evidence" value="ECO:0007669"/>
    <property type="project" value="InterPro"/>
</dbReference>
<dbReference type="InterPro" id="IPR023187">
    <property type="entry name" value="Tscrpt_reg_MarR-type_CS"/>
</dbReference>
<keyword evidence="1" id="KW-0805">Transcription regulation</keyword>
<reference evidence="5 6" key="1">
    <citation type="submission" date="2018-10" db="EMBL/GenBank/DDBJ databases">
        <authorList>
            <person name="Jung H.S."/>
            <person name="Jeon C.O."/>
        </authorList>
    </citation>
    <scope>NUCLEOTIDE SEQUENCE [LARGE SCALE GENOMIC DNA]</scope>
    <source>
        <strain evidence="5 6">MA-7-27</strain>
    </source>
</reference>
<dbReference type="RefSeq" id="WP_121898700.1">
    <property type="nucleotide sequence ID" value="NZ_RCNT01000007.1"/>
</dbReference>
<gene>
    <name evidence="5" type="ORF">D9R08_14075</name>
</gene>
<dbReference type="GO" id="GO:0003677">
    <property type="term" value="F:DNA binding"/>
    <property type="evidence" value="ECO:0007669"/>
    <property type="project" value="UniProtKB-KW"/>
</dbReference>
<dbReference type="PROSITE" id="PS01117">
    <property type="entry name" value="HTH_MARR_1"/>
    <property type="match status" value="1"/>
</dbReference>
<evidence type="ECO:0000313" key="6">
    <source>
        <dbReference type="Proteomes" id="UP000281343"/>
    </source>
</evidence>
<sequence>MTKGNDSGFDAARAMADRFGRLSLTMLMDTDLSPIWRVSFLANFFTGPIYAELQDRFGLSRPGFVILFSLCHQDGLVARDICLVTGLPKNSISRAVTELEEKGLIGRDTDTADKRAKPLTLTVKGRALLAEVLPLFHERQAEMLAPLDPQEAAEFNRLITKVVFAMPGWVATG</sequence>
<name>A0A3L9XXV3_9RHOB</name>
<evidence type="ECO:0000313" key="5">
    <source>
        <dbReference type="EMBL" id="RMA41441.1"/>
    </source>
</evidence>
<dbReference type="SMART" id="SM00347">
    <property type="entry name" value="HTH_MARR"/>
    <property type="match status" value="1"/>
</dbReference>
<dbReference type="Proteomes" id="UP000281343">
    <property type="component" value="Unassembled WGS sequence"/>
</dbReference>
<keyword evidence="3" id="KW-0804">Transcription</keyword>
<keyword evidence="6" id="KW-1185">Reference proteome</keyword>
<dbReference type="InterPro" id="IPR036390">
    <property type="entry name" value="WH_DNA-bd_sf"/>
</dbReference>
<accession>A0A3L9XXV3</accession>
<dbReference type="PANTHER" id="PTHR42756:SF1">
    <property type="entry name" value="TRANSCRIPTIONAL REPRESSOR OF EMRAB OPERON"/>
    <property type="match status" value="1"/>
</dbReference>
<organism evidence="5 6">
    <name type="scientific">Rhodophyticola porphyridii</name>
    <dbReference type="NCBI Taxonomy" id="1852017"/>
    <lineage>
        <taxon>Bacteria</taxon>
        <taxon>Pseudomonadati</taxon>
        <taxon>Pseudomonadota</taxon>
        <taxon>Alphaproteobacteria</taxon>
        <taxon>Rhodobacterales</taxon>
        <taxon>Roseobacteraceae</taxon>
        <taxon>Rhodophyticola</taxon>
    </lineage>
</organism>
<comment type="caution">
    <text evidence="5">The sequence shown here is derived from an EMBL/GenBank/DDBJ whole genome shotgun (WGS) entry which is preliminary data.</text>
</comment>
<evidence type="ECO:0000256" key="1">
    <source>
        <dbReference type="ARBA" id="ARBA00023015"/>
    </source>
</evidence>